<evidence type="ECO:0000313" key="1">
    <source>
        <dbReference type="EMBL" id="OSD02862.1"/>
    </source>
</evidence>
<evidence type="ECO:0000313" key="2">
    <source>
        <dbReference type="Proteomes" id="UP000193067"/>
    </source>
</evidence>
<keyword evidence="2" id="KW-1185">Reference proteome</keyword>
<proteinExistence type="predicted"/>
<dbReference type="EMBL" id="KZ084103">
    <property type="protein sequence ID" value="OSD02862.1"/>
    <property type="molecule type" value="Genomic_DNA"/>
</dbReference>
<gene>
    <name evidence="1" type="ORF">PYCCODRAFT_314066</name>
</gene>
<organism evidence="1 2">
    <name type="scientific">Trametes coccinea (strain BRFM310)</name>
    <name type="common">Pycnoporus coccineus</name>
    <dbReference type="NCBI Taxonomy" id="1353009"/>
    <lineage>
        <taxon>Eukaryota</taxon>
        <taxon>Fungi</taxon>
        <taxon>Dikarya</taxon>
        <taxon>Basidiomycota</taxon>
        <taxon>Agaricomycotina</taxon>
        <taxon>Agaricomycetes</taxon>
        <taxon>Polyporales</taxon>
        <taxon>Polyporaceae</taxon>
        <taxon>Trametes</taxon>
    </lineage>
</organism>
<dbReference type="Proteomes" id="UP000193067">
    <property type="component" value="Unassembled WGS sequence"/>
</dbReference>
<protein>
    <submittedName>
        <fullName evidence="1">Uncharacterized protein</fullName>
    </submittedName>
</protein>
<name>A0A1Y2ISE6_TRAC3</name>
<accession>A0A1Y2ISE6</accession>
<sequence>MPNLRIERHLVKGIRAVPSRACNLSDEATPGVTLDGIDLRSRCGSCHAYRISGEKRPEMRRPAISCCFRWHRGHGIGTEPAQRKCPVGRTCPLSRSQTSCACGRHRLYTRLAVREHRFLTALCRFVGVRFISSVKLRRAQRHARYTFATT</sequence>
<dbReference type="AlphaFoldDB" id="A0A1Y2ISE6"/>
<reference evidence="1 2" key="1">
    <citation type="journal article" date="2015" name="Biotechnol. Biofuels">
        <title>Enhanced degradation of softwood versus hardwood by the white-rot fungus Pycnoporus coccineus.</title>
        <authorList>
            <person name="Couturier M."/>
            <person name="Navarro D."/>
            <person name="Chevret D."/>
            <person name="Henrissat B."/>
            <person name="Piumi F."/>
            <person name="Ruiz-Duenas F.J."/>
            <person name="Martinez A.T."/>
            <person name="Grigoriev I.V."/>
            <person name="Riley R."/>
            <person name="Lipzen A."/>
            <person name="Berrin J.G."/>
            <person name="Master E.R."/>
            <person name="Rosso M.N."/>
        </authorList>
    </citation>
    <scope>NUCLEOTIDE SEQUENCE [LARGE SCALE GENOMIC DNA]</scope>
    <source>
        <strain evidence="1 2">BRFM310</strain>
    </source>
</reference>